<evidence type="ECO:0000256" key="2">
    <source>
        <dbReference type="ARBA" id="ARBA00006275"/>
    </source>
</evidence>
<sequence>MKRYGIISLLSLLVMTACQDYLDIVPDNVATIDNAFTNRNEAEKFLFTCYSYLPQESYVYENPALLGGDELWTYWPITGLSRLPSLPQQIARGNQGIVDPYLNYWDGWQAGKPLFRALRDCNIFLEKVDQVVDLDPFMKDRWVAEVTFLKAYYHFYLMRMYGPIPIVDKNIPISASKEEVRVFRRPVDEVTDYIISLIDAAAPQLPDIIQNRASELGHITKPIALAIKARILVTMASPLYNGNRDYASLTNKDGTKLFAEQESDAKWTRALQACEEAIAACDVANIKLFKFNSNLVDINERLRQEMDLRNSIAEPWNEEVIWGFTNGTGSGIQWQAMPRLNPAYSSNETTTGQLAPTLKIVENFYTRRGLPINQDRTWDYNGRYDLKTADIEEQDYLQQGYTTVALHMQREPRFYASLAFDGSLWYMQNGTWTVQAKAGQAQSRKSAFGYSITGYFPKKLVNWKFVIQAGQAISVEQYPWPVIRLADLYLLHAEAANEVHGSTDVAFEYLDRVRERAGIPKLREAWSQYARNPEFIQTKEGLREIIHQERMNELAFEGHRFWDLRRWKEASEEMNKPVYGWDIDQELAGNYYRRKLLYSQRFTAPRDYLWPISEYSMVVNPNLVQNPGW</sequence>
<dbReference type="Proteomes" id="UP001597418">
    <property type="component" value="Unassembled WGS sequence"/>
</dbReference>
<comment type="subcellular location">
    <subcellularLocation>
        <location evidence="1">Cell outer membrane</location>
    </subcellularLocation>
</comment>
<dbReference type="InterPro" id="IPR033985">
    <property type="entry name" value="SusD-like_N"/>
</dbReference>
<dbReference type="InterPro" id="IPR012944">
    <property type="entry name" value="SusD_RagB_dom"/>
</dbReference>
<evidence type="ECO:0000259" key="6">
    <source>
        <dbReference type="Pfam" id="PF07980"/>
    </source>
</evidence>
<dbReference type="InterPro" id="IPR011990">
    <property type="entry name" value="TPR-like_helical_dom_sf"/>
</dbReference>
<name>A0ABW5UEA0_9SPHI</name>
<protein>
    <submittedName>
        <fullName evidence="8">RagB/SusD family nutrient uptake outer membrane protein</fullName>
    </submittedName>
</protein>
<dbReference type="Pfam" id="PF07980">
    <property type="entry name" value="SusD_RagB"/>
    <property type="match status" value="1"/>
</dbReference>
<keyword evidence="9" id="KW-1185">Reference proteome</keyword>
<reference evidence="9" key="1">
    <citation type="journal article" date="2019" name="Int. J. Syst. Evol. Microbiol.">
        <title>The Global Catalogue of Microorganisms (GCM) 10K type strain sequencing project: providing services to taxonomists for standard genome sequencing and annotation.</title>
        <authorList>
            <consortium name="The Broad Institute Genomics Platform"/>
            <consortium name="The Broad Institute Genome Sequencing Center for Infectious Disease"/>
            <person name="Wu L."/>
            <person name="Ma J."/>
        </authorList>
    </citation>
    <scope>NUCLEOTIDE SEQUENCE [LARGE SCALE GENOMIC DNA]</scope>
    <source>
        <strain evidence="9">KCTC 42247</strain>
    </source>
</reference>
<dbReference type="Pfam" id="PF14322">
    <property type="entry name" value="SusD-like_3"/>
    <property type="match status" value="1"/>
</dbReference>
<comment type="caution">
    <text evidence="8">The sequence shown here is derived from an EMBL/GenBank/DDBJ whole genome shotgun (WGS) entry which is preliminary data.</text>
</comment>
<comment type="similarity">
    <text evidence="2">Belongs to the SusD family.</text>
</comment>
<keyword evidence="5" id="KW-0998">Cell outer membrane</keyword>
<evidence type="ECO:0000256" key="4">
    <source>
        <dbReference type="ARBA" id="ARBA00023136"/>
    </source>
</evidence>
<dbReference type="SUPFAM" id="SSF48452">
    <property type="entry name" value="TPR-like"/>
    <property type="match status" value="1"/>
</dbReference>
<evidence type="ECO:0000313" key="8">
    <source>
        <dbReference type="EMBL" id="MFD2744228.1"/>
    </source>
</evidence>
<evidence type="ECO:0000256" key="5">
    <source>
        <dbReference type="ARBA" id="ARBA00023237"/>
    </source>
</evidence>
<evidence type="ECO:0000313" key="9">
    <source>
        <dbReference type="Proteomes" id="UP001597418"/>
    </source>
</evidence>
<evidence type="ECO:0000256" key="1">
    <source>
        <dbReference type="ARBA" id="ARBA00004442"/>
    </source>
</evidence>
<proteinExistence type="inferred from homology"/>
<evidence type="ECO:0000256" key="3">
    <source>
        <dbReference type="ARBA" id="ARBA00022729"/>
    </source>
</evidence>
<dbReference type="Gene3D" id="1.25.40.390">
    <property type="match status" value="1"/>
</dbReference>
<dbReference type="RefSeq" id="WP_066751254.1">
    <property type="nucleotide sequence ID" value="NZ_JBHUMB010000014.1"/>
</dbReference>
<dbReference type="EMBL" id="JBHUMB010000014">
    <property type="protein sequence ID" value="MFD2744228.1"/>
    <property type="molecule type" value="Genomic_DNA"/>
</dbReference>
<evidence type="ECO:0000259" key="7">
    <source>
        <dbReference type="Pfam" id="PF14322"/>
    </source>
</evidence>
<keyword evidence="4" id="KW-0472">Membrane</keyword>
<dbReference type="PROSITE" id="PS51257">
    <property type="entry name" value="PROKAR_LIPOPROTEIN"/>
    <property type="match status" value="1"/>
</dbReference>
<organism evidence="8 9">
    <name type="scientific">Sphingobacterium populi</name>
    <dbReference type="NCBI Taxonomy" id="1812824"/>
    <lineage>
        <taxon>Bacteria</taxon>
        <taxon>Pseudomonadati</taxon>
        <taxon>Bacteroidota</taxon>
        <taxon>Sphingobacteriia</taxon>
        <taxon>Sphingobacteriales</taxon>
        <taxon>Sphingobacteriaceae</taxon>
        <taxon>Sphingobacterium</taxon>
    </lineage>
</organism>
<accession>A0ABW5UEA0</accession>
<feature type="domain" description="SusD-like N-terminal" evidence="7">
    <location>
        <begin position="114"/>
        <end position="231"/>
    </location>
</feature>
<gene>
    <name evidence="8" type="ORF">ACFSQ6_12585</name>
</gene>
<feature type="domain" description="RagB/SusD" evidence="6">
    <location>
        <begin position="319"/>
        <end position="629"/>
    </location>
</feature>
<keyword evidence="3" id="KW-0732">Signal</keyword>